<feature type="transmembrane region" description="Helical" evidence="2">
    <location>
        <begin position="369"/>
        <end position="392"/>
    </location>
</feature>
<evidence type="ECO:0000256" key="1">
    <source>
        <dbReference type="SAM" id="MobiDB-lite"/>
    </source>
</evidence>
<protein>
    <submittedName>
        <fullName evidence="3">Uncharacterized protein</fullName>
    </submittedName>
</protein>
<dbReference type="Proteomes" id="UP001337655">
    <property type="component" value="Unassembled WGS sequence"/>
</dbReference>
<sequence length="455" mass="50493">MPKSTRRLKRTSPQPTARELKQAQDAQTKNKQLASGNNDNAATLYHRPYSADDALMLELSDSLDSFHLGKSFLGFVPSRIGHSQAIDHASIAVIGAHKYFIGGDVRLQTNALRHYAQAVTALRIDLAKNNGGPDRSLHDAMLTAALLFCFETTLDPKVASGSAHNRGLSAIILASSGRSCMKDELPRSLLYFHWKGVFNRPVVLGQVSPFDNEYWLGMRPASCGRVGKEVETLRWLAQKLFVRLPRLIALVREAKMGGGASVDEAMKLAEVLAVDRDDKAENVVLHGLKVAKTQAQTMNETKIIPFSYEFEDTPQYEGAMYYWQTRIMANRLLALLLSLSGDETTTTRIQSLQDENVRLVMNQMMSFQYGLSVGLVGAWAICLGWITVWGAVQDVECIQRGSRTLWSERLRPFLLQKYNLLHRLHVAFGETDMDEAAEMLVGGPLGARAITGVMP</sequence>
<dbReference type="EMBL" id="JAVRRT010000018">
    <property type="protein sequence ID" value="KAK5164918.1"/>
    <property type="molecule type" value="Genomic_DNA"/>
</dbReference>
<gene>
    <name evidence="3" type="ORF">LTR77_009583</name>
</gene>
<name>A0AAV9NZ09_9PEZI</name>
<feature type="region of interest" description="Disordered" evidence="1">
    <location>
        <begin position="1"/>
        <end position="41"/>
    </location>
</feature>
<evidence type="ECO:0000313" key="4">
    <source>
        <dbReference type="Proteomes" id="UP001337655"/>
    </source>
</evidence>
<evidence type="ECO:0000313" key="3">
    <source>
        <dbReference type="EMBL" id="KAK5164918.1"/>
    </source>
</evidence>
<reference evidence="3 4" key="1">
    <citation type="submission" date="2023-08" db="EMBL/GenBank/DDBJ databases">
        <title>Black Yeasts Isolated from many extreme environments.</title>
        <authorList>
            <person name="Coleine C."/>
            <person name="Stajich J.E."/>
            <person name="Selbmann L."/>
        </authorList>
    </citation>
    <scope>NUCLEOTIDE SEQUENCE [LARGE SCALE GENOMIC DNA]</scope>
    <source>
        <strain evidence="3 4">CCFEE 5935</strain>
    </source>
</reference>
<evidence type="ECO:0000256" key="2">
    <source>
        <dbReference type="SAM" id="Phobius"/>
    </source>
</evidence>
<proteinExistence type="predicted"/>
<keyword evidence="2" id="KW-0812">Transmembrane</keyword>
<feature type="compositionally biased region" description="Polar residues" evidence="1">
    <location>
        <begin position="24"/>
        <end position="41"/>
    </location>
</feature>
<accession>A0AAV9NZ09</accession>
<keyword evidence="2" id="KW-1133">Transmembrane helix</keyword>
<dbReference type="RefSeq" id="XP_064655114.1">
    <property type="nucleotide sequence ID" value="XM_064806809.1"/>
</dbReference>
<comment type="caution">
    <text evidence="3">The sequence shown here is derived from an EMBL/GenBank/DDBJ whole genome shotgun (WGS) entry which is preliminary data.</text>
</comment>
<feature type="compositionally biased region" description="Basic residues" evidence="1">
    <location>
        <begin position="1"/>
        <end position="10"/>
    </location>
</feature>
<keyword evidence="4" id="KW-1185">Reference proteome</keyword>
<organism evidence="3 4">
    <name type="scientific">Saxophila tyrrhenica</name>
    <dbReference type="NCBI Taxonomy" id="1690608"/>
    <lineage>
        <taxon>Eukaryota</taxon>
        <taxon>Fungi</taxon>
        <taxon>Dikarya</taxon>
        <taxon>Ascomycota</taxon>
        <taxon>Pezizomycotina</taxon>
        <taxon>Dothideomycetes</taxon>
        <taxon>Dothideomycetidae</taxon>
        <taxon>Mycosphaerellales</taxon>
        <taxon>Extremaceae</taxon>
        <taxon>Saxophila</taxon>
    </lineage>
</organism>
<dbReference type="GeneID" id="89930913"/>
<dbReference type="AlphaFoldDB" id="A0AAV9NZ09"/>
<keyword evidence="2" id="KW-0472">Membrane</keyword>